<dbReference type="EMBL" id="MGGP01000013">
    <property type="protein sequence ID" value="OGM32659.1"/>
    <property type="molecule type" value="Genomic_DNA"/>
</dbReference>
<organism evidence="1 2">
    <name type="scientific">Candidatus Woesebacteria bacterium RIFCSPHIGHO2_01_FULL_44_21</name>
    <dbReference type="NCBI Taxonomy" id="1802503"/>
    <lineage>
        <taxon>Bacteria</taxon>
        <taxon>Candidatus Woeseibacteriota</taxon>
    </lineage>
</organism>
<dbReference type="AlphaFoldDB" id="A0A1F7Z0N1"/>
<protein>
    <recommendedName>
        <fullName evidence="3">Phage-Barnase-EndoU-ColicinE5/D-RelE like nuclease 3 domain-containing protein</fullName>
    </recommendedName>
</protein>
<accession>A0A1F7Z0N1</accession>
<comment type="caution">
    <text evidence="1">The sequence shown here is derived from an EMBL/GenBank/DDBJ whole genome shotgun (WGS) entry which is preliminary data.</text>
</comment>
<sequence length="104" mass="12126">MIIATITSKNGIKIRLTDERWKHIVLMHPNLTDKQRKVLSTVKNPDYILRGSGDEKLAVLEISKNHYLVVVYKETTKDGFIITAYESSDPKWLFKKETIWSKHL</sequence>
<evidence type="ECO:0000313" key="2">
    <source>
        <dbReference type="Proteomes" id="UP000178870"/>
    </source>
</evidence>
<evidence type="ECO:0008006" key="3">
    <source>
        <dbReference type="Google" id="ProtNLM"/>
    </source>
</evidence>
<gene>
    <name evidence="1" type="ORF">A2803_01200</name>
</gene>
<name>A0A1F7Z0N1_9BACT</name>
<reference evidence="1 2" key="1">
    <citation type="journal article" date="2016" name="Nat. Commun.">
        <title>Thousands of microbial genomes shed light on interconnected biogeochemical processes in an aquifer system.</title>
        <authorList>
            <person name="Anantharaman K."/>
            <person name="Brown C.T."/>
            <person name="Hug L.A."/>
            <person name="Sharon I."/>
            <person name="Castelle C.J."/>
            <person name="Probst A.J."/>
            <person name="Thomas B.C."/>
            <person name="Singh A."/>
            <person name="Wilkins M.J."/>
            <person name="Karaoz U."/>
            <person name="Brodie E.L."/>
            <person name="Williams K.H."/>
            <person name="Hubbard S.S."/>
            <person name="Banfield J.F."/>
        </authorList>
    </citation>
    <scope>NUCLEOTIDE SEQUENCE [LARGE SCALE GENOMIC DNA]</scope>
</reference>
<dbReference type="Proteomes" id="UP000178870">
    <property type="component" value="Unassembled WGS sequence"/>
</dbReference>
<proteinExistence type="predicted"/>
<evidence type="ECO:0000313" key="1">
    <source>
        <dbReference type="EMBL" id="OGM32659.1"/>
    </source>
</evidence>